<protein>
    <recommendedName>
        <fullName evidence="1">PML C-terminal domain-containing protein</fullName>
    </recommendedName>
</protein>
<dbReference type="EMBL" id="JAHXZJ010001659">
    <property type="protein sequence ID" value="KAH0551071.1"/>
    <property type="molecule type" value="Genomic_DNA"/>
</dbReference>
<comment type="caution">
    <text evidence="2">The sequence shown here is derived from an EMBL/GenBank/DDBJ whole genome shotgun (WGS) entry which is preliminary data.</text>
</comment>
<reference evidence="2 3" key="1">
    <citation type="journal article" date="2021" name="J. Hered.">
        <title>A chromosome-level genome assembly of the parasitoid wasp, Cotesia glomerata (Hymenoptera: Braconidae).</title>
        <authorList>
            <person name="Pinto B.J."/>
            <person name="Weis J.J."/>
            <person name="Gamble T."/>
            <person name="Ode P.J."/>
            <person name="Paul R."/>
            <person name="Zaspel J.M."/>
        </authorList>
    </citation>
    <scope>NUCLEOTIDE SEQUENCE [LARGE SCALE GENOMIC DNA]</scope>
    <source>
        <strain evidence="2">CgM1</strain>
    </source>
</reference>
<evidence type="ECO:0000313" key="3">
    <source>
        <dbReference type="Proteomes" id="UP000826195"/>
    </source>
</evidence>
<feature type="domain" description="PML C-terminal" evidence="1">
    <location>
        <begin position="105"/>
        <end position="163"/>
    </location>
</feature>
<sequence>MRCRYKGKLTKKNIAQWKKNVIASNKARKKNKENAENTNFIELSGRRLVDLKLLDNELWCKPCKQALRLRNSVNELKNGLASTFQVLFKTLQCLLVDKNKKENGGLSVHMIKKMAMTGITFDTVSKCFKSSGPKGIRILLAQDVGGKPRITKSQKIIDSLCTKLGLILSDSCLTAS</sequence>
<proteinExistence type="predicted"/>
<evidence type="ECO:0000259" key="1">
    <source>
        <dbReference type="Pfam" id="PF25244"/>
    </source>
</evidence>
<accession>A0AAV7IGT5</accession>
<name>A0AAV7IGT5_COTGL</name>
<organism evidence="2 3">
    <name type="scientific">Cotesia glomerata</name>
    <name type="common">Lepidopteran parasitic wasp</name>
    <name type="synonym">Apanteles glomeratus</name>
    <dbReference type="NCBI Taxonomy" id="32391"/>
    <lineage>
        <taxon>Eukaryota</taxon>
        <taxon>Metazoa</taxon>
        <taxon>Ecdysozoa</taxon>
        <taxon>Arthropoda</taxon>
        <taxon>Hexapoda</taxon>
        <taxon>Insecta</taxon>
        <taxon>Pterygota</taxon>
        <taxon>Neoptera</taxon>
        <taxon>Endopterygota</taxon>
        <taxon>Hymenoptera</taxon>
        <taxon>Apocrita</taxon>
        <taxon>Ichneumonoidea</taxon>
        <taxon>Braconidae</taxon>
        <taxon>Microgastrinae</taxon>
        <taxon>Cotesia</taxon>
    </lineage>
</organism>
<dbReference type="Pfam" id="PF25244">
    <property type="entry name" value="PML_C"/>
    <property type="match status" value="1"/>
</dbReference>
<dbReference type="AlphaFoldDB" id="A0AAV7IGT5"/>
<dbReference type="Proteomes" id="UP000826195">
    <property type="component" value="Unassembled WGS sequence"/>
</dbReference>
<dbReference type="InterPro" id="IPR057617">
    <property type="entry name" value="PML_C"/>
</dbReference>
<evidence type="ECO:0000313" key="2">
    <source>
        <dbReference type="EMBL" id="KAH0551071.1"/>
    </source>
</evidence>
<gene>
    <name evidence="2" type="ORF">KQX54_000290</name>
</gene>
<keyword evidence="3" id="KW-1185">Reference proteome</keyword>